<dbReference type="AlphaFoldDB" id="A0A2I1N994"/>
<evidence type="ECO:0000313" key="2">
    <source>
        <dbReference type="Proteomes" id="UP000234639"/>
    </source>
</evidence>
<protein>
    <submittedName>
        <fullName evidence="1">Integrase</fullName>
    </submittedName>
</protein>
<dbReference type="Proteomes" id="UP000234639">
    <property type="component" value="Unassembled WGS sequence"/>
</dbReference>
<reference evidence="1 2" key="1">
    <citation type="submission" date="2017-12" db="EMBL/GenBank/DDBJ databases">
        <title>Phylogenetic diversity of female urinary microbiome.</title>
        <authorList>
            <person name="Thomas-White K."/>
            <person name="Wolfe A.J."/>
        </authorList>
    </citation>
    <scope>NUCLEOTIDE SEQUENCE [LARGE SCALE GENOMIC DNA]</scope>
    <source>
        <strain evidence="1 2">UMB0112</strain>
    </source>
</reference>
<organism evidence="1 2">
    <name type="scientific">Campylobacter ureolyticus</name>
    <dbReference type="NCBI Taxonomy" id="827"/>
    <lineage>
        <taxon>Bacteria</taxon>
        <taxon>Pseudomonadati</taxon>
        <taxon>Campylobacterota</taxon>
        <taxon>Epsilonproteobacteria</taxon>
        <taxon>Campylobacterales</taxon>
        <taxon>Campylobacteraceae</taxon>
        <taxon>Campylobacter</taxon>
    </lineage>
</organism>
<name>A0A2I1N994_9BACT</name>
<proteinExistence type="predicted"/>
<feature type="non-terminal residue" evidence="1">
    <location>
        <position position="75"/>
    </location>
</feature>
<sequence length="75" mass="8634">MYFVETITASLIFKCNKNTLRQSVKRNSPKYPFIKVDANTRSRGGKRLLFKVGALKIKEAISKNIISTDIKIWDE</sequence>
<gene>
    <name evidence="1" type="ORF">CYJ41_05655</name>
</gene>
<dbReference type="EMBL" id="PKHU01000005">
    <property type="protein sequence ID" value="PKZ28919.1"/>
    <property type="molecule type" value="Genomic_DNA"/>
</dbReference>
<comment type="caution">
    <text evidence="1">The sequence shown here is derived from an EMBL/GenBank/DDBJ whole genome shotgun (WGS) entry which is preliminary data.</text>
</comment>
<evidence type="ECO:0000313" key="1">
    <source>
        <dbReference type="EMBL" id="PKZ28919.1"/>
    </source>
</evidence>
<accession>A0A2I1N994</accession>